<accession>A0A152A182</accession>
<dbReference type="AlphaFoldDB" id="A0A152A182"/>
<gene>
    <name evidence="3" type="ORF">DLAC_03782</name>
</gene>
<reference evidence="3 4" key="1">
    <citation type="submission" date="2015-12" db="EMBL/GenBank/DDBJ databases">
        <title>Dictyostelia acquired genes for synthesis and detection of signals that induce cell-type specialization by lateral gene transfer from prokaryotes.</title>
        <authorList>
            <person name="Gloeckner G."/>
            <person name="Schaap P."/>
        </authorList>
    </citation>
    <scope>NUCLEOTIDE SEQUENCE [LARGE SCALE GENOMIC DNA]</scope>
    <source>
        <strain evidence="3 4">TK</strain>
    </source>
</reference>
<organism evidence="3 4">
    <name type="scientific">Tieghemostelium lacteum</name>
    <name type="common">Slime mold</name>
    <name type="synonym">Dictyostelium lacteum</name>
    <dbReference type="NCBI Taxonomy" id="361077"/>
    <lineage>
        <taxon>Eukaryota</taxon>
        <taxon>Amoebozoa</taxon>
        <taxon>Evosea</taxon>
        <taxon>Eumycetozoa</taxon>
        <taxon>Dictyostelia</taxon>
        <taxon>Dictyosteliales</taxon>
        <taxon>Raperosteliaceae</taxon>
        <taxon>Tieghemostelium</taxon>
    </lineage>
</organism>
<dbReference type="InParanoid" id="A0A152A182"/>
<sequence length="1072" mass="126258">MFKINIIFFILYFFIFIKSDIFVNTKEIIITTDKYKTNESFYPRELEFETYVYFNDLEAGYTLGYLENYYPFENLSVIESNIVTVIDWENSIEYWWESQFLDRNFSGNCSKFDFSNDINSNNHVFHPSIFQIPNGEMEYKGDYFIKELNQSAVAYSIWNSMNSFVCKVNIHSMKIQQTIIDGQCLQGVNISQVSIIQFEYGRYITCSRDQNGLVTCPVHLYDNTTVQCQIPKNSGIKMVDLVLCPKPNPLNYYIYTGLLPIRLEINGTDPETNQTISKRIDWMDIEFGEFSAKYWEESPICKSVVSRNLEIPHSNYRKNISSTTNNTNFPYYTQNSNRFSIVYSLYYNYYYTKPTQWIYESKQRQFYKYQEGEFLQYIRRVENSNVFEYEKDFLFCRNNMDNQIQPVVNVILEGILSKEMILNWTFSNRTIYNDINCDQWDSIGPQNETISFLFAVPEWKFPDRDLRGNRVPLALIINGTEYRIHLYLPIFEEIPDFVYSFDEESCFPVIPTYSALVEISIPTSGIQYTFNEYNIYGQDHYLEDKDRGYIINNGVLYDKNNESIHFFKEDPSITFDPLYLMMKDSIPTLQLHDGMWAILKGENQYMGVYKIDGYNARHWRYTSKFNLNNHTLYFSKYPMENITINYYFISEIIETFRDVELSGIPLRIDYHIVTYPSELSGNISKTIEMSFKYYNFQTDDIIYPPIPDYYTSGTPIWALDYSDYKASEMWNKDKLSANKKLYQQYKLNIPQQFTTMLSLTTMKDSAKDNFLYKWTYNKKELYEQLIQYQDDVTLTYTLCYHDSFGGPAHVFIDNIGVGNIEKSEYSMGSGASPIFNNMKDSNEIFGVFYHDSIKKYQGIENLILSYNSQPARGYQFTKSKIEYHLMFYPDNWNFTFPNINNETSTFPVPMVFKRNVSSENYEIFRFVQFKNSIDEKSKQDILQMCKKYQVEPEPSNYADTKSGHVTIAIICVVIGIGIILLTVSLAINRYHAKHNLTYIQHSNNNNEDEDLESFDKDFKKFMNDENEEEEDKLNISTSSQLLSNSNTVDSETQSDSVTNNAILTQNMDDDLE</sequence>
<keyword evidence="2" id="KW-1133">Transmembrane helix</keyword>
<dbReference type="Proteomes" id="UP000076078">
    <property type="component" value="Unassembled WGS sequence"/>
</dbReference>
<proteinExistence type="predicted"/>
<protein>
    <submittedName>
        <fullName evidence="3">Putative basic-leucine zipper transcription factor</fullName>
    </submittedName>
</protein>
<feature type="compositionally biased region" description="Polar residues" evidence="1">
    <location>
        <begin position="1047"/>
        <end position="1066"/>
    </location>
</feature>
<feature type="transmembrane region" description="Helical" evidence="2">
    <location>
        <begin position="965"/>
        <end position="987"/>
    </location>
</feature>
<evidence type="ECO:0000256" key="2">
    <source>
        <dbReference type="SAM" id="Phobius"/>
    </source>
</evidence>
<evidence type="ECO:0000313" key="4">
    <source>
        <dbReference type="Proteomes" id="UP000076078"/>
    </source>
</evidence>
<feature type="compositionally biased region" description="Low complexity" evidence="1">
    <location>
        <begin position="1034"/>
        <end position="1046"/>
    </location>
</feature>
<comment type="caution">
    <text evidence="3">The sequence shown here is derived from an EMBL/GenBank/DDBJ whole genome shotgun (WGS) entry which is preliminary data.</text>
</comment>
<evidence type="ECO:0000256" key="1">
    <source>
        <dbReference type="SAM" id="MobiDB-lite"/>
    </source>
</evidence>
<name>A0A152A182_TIELA</name>
<dbReference type="EMBL" id="LODT01000020">
    <property type="protein sequence ID" value="KYQ99830.1"/>
    <property type="molecule type" value="Genomic_DNA"/>
</dbReference>
<feature type="region of interest" description="Disordered" evidence="1">
    <location>
        <begin position="1025"/>
        <end position="1072"/>
    </location>
</feature>
<keyword evidence="4" id="KW-1185">Reference proteome</keyword>
<keyword evidence="2" id="KW-0472">Membrane</keyword>
<keyword evidence="2" id="KW-0812">Transmembrane</keyword>
<evidence type="ECO:0000313" key="3">
    <source>
        <dbReference type="EMBL" id="KYQ99830.1"/>
    </source>
</evidence>